<evidence type="ECO:0000313" key="2">
    <source>
        <dbReference type="EMBL" id="EFA81342.1"/>
    </source>
</evidence>
<gene>
    <name evidence="2" type="ORF">PPL_05325</name>
</gene>
<feature type="compositionally biased region" description="Low complexity" evidence="1">
    <location>
        <begin position="10"/>
        <end position="45"/>
    </location>
</feature>
<sequence>MSEMKSNTMISNNNNNNIDNNNNINNSDENNNNNNSSNNNNNNNIQNGFMITNSSTQNSSNSSNNNKTSTSPFLIGNNNNNNNNNGILNSTMIPFSSTQLIQGSSPGSALPLFSEIGSPSSTSILNIPVNTKSLNKDTSVGARRRKHQQSKSQSYSNFSTDGTTLPAETDSHRREGDQRHTGARVGRYQRSLGNAARVRELEGADRRGDNRAGQARRATQRVERTTRATRAANRSDAGTSEEGARLECCAATRV</sequence>
<dbReference type="AlphaFoldDB" id="D3BBD5"/>
<reference evidence="2 3" key="1">
    <citation type="journal article" date="2011" name="Genome Res.">
        <title>Phylogeny-wide analysis of social amoeba genomes highlights ancient origins for complex intercellular communication.</title>
        <authorList>
            <person name="Heidel A.J."/>
            <person name="Lawal H.M."/>
            <person name="Felder M."/>
            <person name="Schilde C."/>
            <person name="Helps N.R."/>
            <person name="Tunggal B."/>
            <person name="Rivero F."/>
            <person name="John U."/>
            <person name="Schleicher M."/>
            <person name="Eichinger L."/>
            <person name="Platzer M."/>
            <person name="Noegel A.A."/>
            <person name="Schaap P."/>
            <person name="Gloeckner G."/>
        </authorList>
    </citation>
    <scope>NUCLEOTIDE SEQUENCE [LARGE SCALE GENOMIC DNA]</scope>
    <source>
        <strain evidence="3">ATCC 26659 / Pp 5 / PN500</strain>
    </source>
</reference>
<dbReference type="InParanoid" id="D3BBD5"/>
<accession>D3BBD5</accession>
<dbReference type="Proteomes" id="UP000001396">
    <property type="component" value="Unassembled WGS sequence"/>
</dbReference>
<evidence type="ECO:0000313" key="3">
    <source>
        <dbReference type="Proteomes" id="UP000001396"/>
    </source>
</evidence>
<keyword evidence="3" id="KW-1185">Reference proteome</keyword>
<feature type="compositionally biased region" description="Low complexity" evidence="1">
    <location>
        <begin position="52"/>
        <end position="78"/>
    </location>
</feature>
<evidence type="ECO:0000256" key="1">
    <source>
        <dbReference type="SAM" id="MobiDB-lite"/>
    </source>
</evidence>
<feature type="compositionally biased region" description="Basic and acidic residues" evidence="1">
    <location>
        <begin position="197"/>
        <end position="210"/>
    </location>
</feature>
<dbReference type="RefSeq" id="XP_020433460.1">
    <property type="nucleotide sequence ID" value="XM_020576211.1"/>
</dbReference>
<feature type="compositionally biased region" description="Basic and acidic residues" evidence="1">
    <location>
        <begin position="169"/>
        <end position="180"/>
    </location>
</feature>
<dbReference type="EMBL" id="ADBJ01000025">
    <property type="protein sequence ID" value="EFA81342.1"/>
    <property type="molecule type" value="Genomic_DNA"/>
</dbReference>
<name>D3BBD5_HETP5</name>
<organism evidence="2 3">
    <name type="scientific">Heterostelium pallidum (strain ATCC 26659 / Pp 5 / PN500)</name>
    <name type="common">Cellular slime mold</name>
    <name type="synonym">Polysphondylium pallidum</name>
    <dbReference type="NCBI Taxonomy" id="670386"/>
    <lineage>
        <taxon>Eukaryota</taxon>
        <taxon>Amoebozoa</taxon>
        <taxon>Evosea</taxon>
        <taxon>Eumycetozoa</taxon>
        <taxon>Dictyostelia</taxon>
        <taxon>Acytosteliales</taxon>
        <taxon>Acytosteliaceae</taxon>
        <taxon>Heterostelium</taxon>
    </lineage>
</organism>
<dbReference type="GeneID" id="31360810"/>
<protein>
    <submittedName>
        <fullName evidence="2">Uncharacterized protein</fullName>
    </submittedName>
</protein>
<feature type="region of interest" description="Disordered" evidence="1">
    <location>
        <begin position="134"/>
        <end position="254"/>
    </location>
</feature>
<comment type="caution">
    <text evidence="2">The sequence shown here is derived from an EMBL/GenBank/DDBJ whole genome shotgun (WGS) entry which is preliminary data.</text>
</comment>
<feature type="region of interest" description="Disordered" evidence="1">
    <location>
        <begin position="1"/>
        <end position="78"/>
    </location>
</feature>
<feature type="compositionally biased region" description="Polar residues" evidence="1">
    <location>
        <begin position="150"/>
        <end position="163"/>
    </location>
</feature>
<proteinExistence type="predicted"/>